<evidence type="ECO:0000256" key="7">
    <source>
        <dbReference type="ARBA" id="ARBA00022490"/>
    </source>
</evidence>
<dbReference type="EC" id="2.4.2.7" evidence="6 11"/>
<protein>
    <recommendedName>
        <fullName evidence="6 11">Adenine phosphoribosyltransferase</fullName>
        <shortName evidence="11">APRT</shortName>
        <ecNumber evidence="6 11">2.4.2.7</ecNumber>
    </recommendedName>
</protein>
<dbReference type="InterPro" id="IPR029057">
    <property type="entry name" value="PRTase-like"/>
</dbReference>
<dbReference type="PANTHER" id="PTHR32315:SF3">
    <property type="entry name" value="ADENINE PHOSPHORIBOSYLTRANSFERASE"/>
    <property type="match status" value="1"/>
</dbReference>
<comment type="caution">
    <text evidence="13">The sequence shown here is derived from an EMBL/GenBank/DDBJ whole genome shotgun (WGS) entry which is preliminary data.</text>
</comment>
<comment type="catalytic activity">
    <reaction evidence="1 11">
        <text>AMP + diphosphate = 5-phospho-alpha-D-ribose 1-diphosphate + adenine</text>
        <dbReference type="Rhea" id="RHEA:16609"/>
        <dbReference type="ChEBI" id="CHEBI:16708"/>
        <dbReference type="ChEBI" id="CHEBI:33019"/>
        <dbReference type="ChEBI" id="CHEBI:58017"/>
        <dbReference type="ChEBI" id="CHEBI:456215"/>
        <dbReference type="EC" id="2.4.2.7"/>
    </reaction>
</comment>
<dbReference type="Gene3D" id="3.40.50.2020">
    <property type="match status" value="1"/>
</dbReference>
<comment type="pathway">
    <text evidence="4 11">Purine metabolism; AMP biosynthesis via salvage pathway; AMP from adenine: step 1/1.</text>
</comment>
<evidence type="ECO:0000256" key="9">
    <source>
        <dbReference type="ARBA" id="ARBA00022679"/>
    </source>
</evidence>
<evidence type="ECO:0000256" key="10">
    <source>
        <dbReference type="ARBA" id="ARBA00022726"/>
    </source>
</evidence>
<keyword evidence="10 11" id="KW-0660">Purine salvage</keyword>
<dbReference type="RefSeq" id="WP_397718537.1">
    <property type="nucleotide sequence ID" value="NZ_JBIRGN010000013.1"/>
</dbReference>
<dbReference type="PANTHER" id="PTHR32315">
    <property type="entry name" value="ADENINE PHOSPHORIBOSYLTRANSFERASE"/>
    <property type="match status" value="1"/>
</dbReference>
<evidence type="ECO:0000256" key="1">
    <source>
        <dbReference type="ARBA" id="ARBA00000868"/>
    </source>
</evidence>
<dbReference type="Pfam" id="PF00156">
    <property type="entry name" value="Pribosyltran"/>
    <property type="match status" value="1"/>
</dbReference>
<feature type="domain" description="Phosphoribosyltransferase" evidence="12">
    <location>
        <begin position="39"/>
        <end position="154"/>
    </location>
</feature>
<sequence length="178" mass="18666">MPHTVDVADALREAIRVVPDFPQPGVRFQDLAPVFARPDLVRRLAEAFDETFHGTYERIMAVEARGFVLGTALSALADRPLVLARKKGKLPGPVHRAEYVLEYGTATLEMQRDAVRPGDRLLVVDDVLATGGTLAAAAELVAAGGAHVAGFAVASTIAGLGGTESLAPAKVYSVLPAG</sequence>
<comment type="similarity">
    <text evidence="5 11">Belongs to the purine/pyrimidine phosphoribosyltransferase family.</text>
</comment>
<comment type="subcellular location">
    <subcellularLocation>
        <location evidence="3 11">Cytoplasm</location>
    </subcellularLocation>
</comment>
<organism evidence="13 14">
    <name type="scientific">Streptomyces longisporoflavus</name>
    <dbReference type="NCBI Taxonomy" id="28044"/>
    <lineage>
        <taxon>Bacteria</taxon>
        <taxon>Bacillati</taxon>
        <taxon>Actinomycetota</taxon>
        <taxon>Actinomycetes</taxon>
        <taxon>Kitasatosporales</taxon>
        <taxon>Streptomycetaceae</taxon>
        <taxon>Streptomyces</taxon>
    </lineage>
</organism>
<proteinExistence type="inferred from homology"/>
<dbReference type="NCBIfam" id="NF002636">
    <property type="entry name" value="PRK02304.1-5"/>
    <property type="match status" value="1"/>
</dbReference>
<name>A0ABW7R3D9_9ACTN</name>
<dbReference type="InterPro" id="IPR050054">
    <property type="entry name" value="UPRTase/APRTase"/>
</dbReference>
<evidence type="ECO:0000256" key="5">
    <source>
        <dbReference type="ARBA" id="ARBA00008391"/>
    </source>
</evidence>
<evidence type="ECO:0000256" key="8">
    <source>
        <dbReference type="ARBA" id="ARBA00022676"/>
    </source>
</evidence>
<evidence type="ECO:0000313" key="13">
    <source>
        <dbReference type="EMBL" id="MFH8551552.1"/>
    </source>
</evidence>
<dbReference type="InterPro" id="IPR000836">
    <property type="entry name" value="PRTase_dom"/>
</dbReference>
<dbReference type="InterPro" id="IPR005764">
    <property type="entry name" value="Ade_phspho_trans"/>
</dbReference>
<comment type="function">
    <text evidence="2 11">Catalyzes a salvage reaction resulting in the formation of AMP, that is energically less costly than de novo synthesis.</text>
</comment>
<evidence type="ECO:0000256" key="3">
    <source>
        <dbReference type="ARBA" id="ARBA00004496"/>
    </source>
</evidence>
<comment type="subunit">
    <text evidence="11">Homodimer.</text>
</comment>
<evidence type="ECO:0000256" key="2">
    <source>
        <dbReference type="ARBA" id="ARBA00003968"/>
    </source>
</evidence>
<reference evidence="13 14" key="1">
    <citation type="submission" date="2024-10" db="EMBL/GenBank/DDBJ databases">
        <title>The Natural Products Discovery Center: Release of the First 8490 Sequenced Strains for Exploring Actinobacteria Biosynthetic Diversity.</title>
        <authorList>
            <person name="Kalkreuter E."/>
            <person name="Kautsar S.A."/>
            <person name="Yang D."/>
            <person name="Bader C.D."/>
            <person name="Teijaro C.N."/>
            <person name="Fluegel L."/>
            <person name="Davis C.M."/>
            <person name="Simpson J.R."/>
            <person name="Lauterbach L."/>
            <person name="Steele A.D."/>
            <person name="Gui C."/>
            <person name="Meng S."/>
            <person name="Li G."/>
            <person name="Viehrig K."/>
            <person name="Ye F."/>
            <person name="Su P."/>
            <person name="Kiefer A.F."/>
            <person name="Nichols A."/>
            <person name="Cepeda A.J."/>
            <person name="Yan W."/>
            <person name="Fan B."/>
            <person name="Jiang Y."/>
            <person name="Adhikari A."/>
            <person name="Zheng C.-J."/>
            <person name="Schuster L."/>
            <person name="Cowan T.M."/>
            <person name="Smanski M.J."/>
            <person name="Chevrette M.G."/>
            <person name="De Carvalho L.P.S."/>
            <person name="Shen B."/>
        </authorList>
    </citation>
    <scope>NUCLEOTIDE SEQUENCE [LARGE SCALE GENOMIC DNA]</scope>
    <source>
        <strain evidence="13 14">NPDC017990</strain>
    </source>
</reference>
<dbReference type="CDD" id="cd06223">
    <property type="entry name" value="PRTases_typeI"/>
    <property type="match status" value="1"/>
</dbReference>
<keyword evidence="14" id="KW-1185">Reference proteome</keyword>
<keyword evidence="7 11" id="KW-0963">Cytoplasm</keyword>
<evidence type="ECO:0000256" key="11">
    <source>
        <dbReference type="HAMAP-Rule" id="MF_00004"/>
    </source>
</evidence>
<dbReference type="HAMAP" id="MF_00004">
    <property type="entry name" value="Aden_phosphoribosyltr"/>
    <property type="match status" value="1"/>
</dbReference>
<gene>
    <name evidence="11" type="primary">apt</name>
    <name evidence="13" type="ORF">ACH4F9_41900</name>
</gene>
<dbReference type="SUPFAM" id="SSF53271">
    <property type="entry name" value="PRTase-like"/>
    <property type="match status" value="1"/>
</dbReference>
<evidence type="ECO:0000256" key="4">
    <source>
        <dbReference type="ARBA" id="ARBA00004659"/>
    </source>
</evidence>
<evidence type="ECO:0000256" key="6">
    <source>
        <dbReference type="ARBA" id="ARBA00011893"/>
    </source>
</evidence>
<keyword evidence="9 11" id="KW-0808">Transferase</keyword>
<evidence type="ECO:0000313" key="14">
    <source>
        <dbReference type="Proteomes" id="UP001610818"/>
    </source>
</evidence>
<dbReference type="Proteomes" id="UP001610818">
    <property type="component" value="Unassembled WGS sequence"/>
</dbReference>
<evidence type="ECO:0000259" key="12">
    <source>
        <dbReference type="Pfam" id="PF00156"/>
    </source>
</evidence>
<keyword evidence="8 11" id="KW-0328">Glycosyltransferase</keyword>
<dbReference type="GO" id="GO:0003999">
    <property type="term" value="F:adenine phosphoribosyltransferase activity"/>
    <property type="evidence" value="ECO:0007669"/>
    <property type="project" value="UniProtKB-EC"/>
</dbReference>
<accession>A0ABW7R3D9</accession>
<dbReference type="EMBL" id="JBIRGQ010000013">
    <property type="protein sequence ID" value="MFH8551552.1"/>
    <property type="molecule type" value="Genomic_DNA"/>
</dbReference>